<dbReference type="EMBL" id="CAXAMM010020502">
    <property type="protein sequence ID" value="CAK9048027.1"/>
    <property type="molecule type" value="Genomic_DNA"/>
</dbReference>
<evidence type="ECO:0000256" key="1">
    <source>
        <dbReference type="SAM" id="MobiDB-lite"/>
    </source>
</evidence>
<evidence type="ECO:0000313" key="2">
    <source>
        <dbReference type="EMBL" id="CAK9048027.1"/>
    </source>
</evidence>
<feature type="region of interest" description="Disordered" evidence="1">
    <location>
        <begin position="1"/>
        <end position="52"/>
    </location>
</feature>
<evidence type="ECO:0000313" key="3">
    <source>
        <dbReference type="Proteomes" id="UP001642464"/>
    </source>
</evidence>
<feature type="compositionally biased region" description="Basic residues" evidence="1">
    <location>
        <begin position="33"/>
        <end position="51"/>
    </location>
</feature>
<gene>
    <name evidence="2" type="ORF">SCF082_LOCUS26815</name>
</gene>
<feature type="non-terminal residue" evidence="2">
    <location>
        <position position="1"/>
    </location>
</feature>
<protein>
    <submittedName>
        <fullName evidence="2">Uncharacterized protein</fullName>
    </submittedName>
</protein>
<keyword evidence="3" id="KW-1185">Reference proteome</keyword>
<feature type="region of interest" description="Disordered" evidence="1">
    <location>
        <begin position="79"/>
        <end position="101"/>
    </location>
</feature>
<comment type="caution">
    <text evidence="2">The sequence shown here is derived from an EMBL/GenBank/DDBJ whole genome shotgun (WGS) entry which is preliminary data.</text>
</comment>
<reference evidence="2 3" key="1">
    <citation type="submission" date="2024-02" db="EMBL/GenBank/DDBJ databases">
        <authorList>
            <person name="Chen Y."/>
            <person name="Shah S."/>
            <person name="Dougan E. K."/>
            <person name="Thang M."/>
            <person name="Chan C."/>
        </authorList>
    </citation>
    <scope>NUCLEOTIDE SEQUENCE [LARGE SCALE GENOMIC DNA]</scope>
</reference>
<feature type="non-terminal residue" evidence="2">
    <location>
        <position position="101"/>
    </location>
</feature>
<accession>A0ABP0M945</accession>
<sequence length="101" mass="11086">KLRQKMGLEQAESPPLSVASCSTPDGLNGLNGTKRRPSGRTGRRQSRRLSRRPSDLIEIAEVVVEKDERHWAAVQLQSASQRDLRGEFGSPGTPARQLLGP</sequence>
<name>A0ABP0M945_9DINO</name>
<organism evidence="2 3">
    <name type="scientific">Durusdinium trenchii</name>
    <dbReference type="NCBI Taxonomy" id="1381693"/>
    <lineage>
        <taxon>Eukaryota</taxon>
        <taxon>Sar</taxon>
        <taxon>Alveolata</taxon>
        <taxon>Dinophyceae</taxon>
        <taxon>Suessiales</taxon>
        <taxon>Symbiodiniaceae</taxon>
        <taxon>Durusdinium</taxon>
    </lineage>
</organism>
<dbReference type="Proteomes" id="UP001642464">
    <property type="component" value="Unassembled WGS sequence"/>
</dbReference>
<proteinExistence type="predicted"/>